<accession>A0A0D8XP37</accession>
<proteinExistence type="predicted"/>
<evidence type="ECO:0000313" key="1">
    <source>
        <dbReference type="EMBL" id="KJH46280.1"/>
    </source>
</evidence>
<dbReference type="OrthoDB" id="5845529at2759"/>
<name>A0A0D8XP37_DICVI</name>
<dbReference type="EMBL" id="KN716361">
    <property type="protein sequence ID" value="KJH46280.1"/>
    <property type="molecule type" value="Genomic_DNA"/>
</dbReference>
<sequence>MTKIIFQVIANLENGKQLVRFLDGTQEELWPFDILPIHFMEEASSDADGDDDRSMLESNSSKDSTLFSVTLDDIQIELCRYGLSHWQMSSERNIVDPKDLERVTNKLLETYPLLDVLSSEYSPENGVDRKAEILFSGLMLDASGRECGESSKSLVRFAYVMTAVYRSRRLPDNFDIHLLSEMLDGYKNGSVTFENFHPTKTSAELIFCLEE</sequence>
<dbReference type="AlphaFoldDB" id="A0A0D8XP37"/>
<reference evidence="2" key="2">
    <citation type="journal article" date="2016" name="Sci. Rep.">
        <title>Dictyocaulus viviparus genome, variome and transcriptome elucidate lungworm biology and support future intervention.</title>
        <authorList>
            <person name="McNulty S.N."/>
            <person name="Strube C."/>
            <person name="Rosa B.A."/>
            <person name="Martin J.C."/>
            <person name="Tyagi R."/>
            <person name="Choi Y.J."/>
            <person name="Wang Q."/>
            <person name="Hallsworth Pepin K."/>
            <person name="Zhang X."/>
            <person name="Ozersky P."/>
            <person name="Wilson R.K."/>
            <person name="Sternberg P.W."/>
            <person name="Gasser R.B."/>
            <person name="Mitreva M."/>
        </authorList>
    </citation>
    <scope>NUCLEOTIDE SEQUENCE [LARGE SCALE GENOMIC DNA]</scope>
    <source>
        <strain evidence="2">HannoverDv2000</strain>
    </source>
</reference>
<keyword evidence="2" id="KW-1185">Reference proteome</keyword>
<reference evidence="1 2" key="1">
    <citation type="submission" date="2013-11" db="EMBL/GenBank/DDBJ databases">
        <title>Draft genome of the bovine lungworm Dictyocaulus viviparus.</title>
        <authorList>
            <person name="Mitreva M."/>
        </authorList>
    </citation>
    <scope>NUCLEOTIDE SEQUENCE [LARGE SCALE GENOMIC DNA]</scope>
    <source>
        <strain evidence="1 2">HannoverDv2000</strain>
    </source>
</reference>
<gene>
    <name evidence="1" type="ORF">DICVIV_07668</name>
</gene>
<evidence type="ECO:0000313" key="2">
    <source>
        <dbReference type="Proteomes" id="UP000053766"/>
    </source>
</evidence>
<dbReference type="Proteomes" id="UP000053766">
    <property type="component" value="Unassembled WGS sequence"/>
</dbReference>
<feature type="non-terminal residue" evidence="1">
    <location>
        <position position="211"/>
    </location>
</feature>
<protein>
    <submittedName>
        <fullName evidence="1">Uncharacterized protein</fullName>
    </submittedName>
</protein>
<organism evidence="1 2">
    <name type="scientific">Dictyocaulus viviparus</name>
    <name type="common">Bovine lungworm</name>
    <dbReference type="NCBI Taxonomy" id="29172"/>
    <lineage>
        <taxon>Eukaryota</taxon>
        <taxon>Metazoa</taxon>
        <taxon>Ecdysozoa</taxon>
        <taxon>Nematoda</taxon>
        <taxon>Chromadorea</taxon>
        <taxon>Rhabditida</taxon>
        <taxon>Rhabditina</taxon>
        <taxon>Rhabditomorpha</taxon>
        <taxon>Strongyloidea</taxon>
        <taxon>Metastrongylidae</taxon>
        <taxon>Dictyocaulus</taxon>
    </lineage>
</organism>